<keyword evidence="2" id="KW-1185">Reference proteome</keyword>
<organism evidence="1 2">
    <name type="scientific">Gigaspora margarita</name>
    <dbReference type="NCBI Taxonomy" id="4874"/>
    <lineage>
        <taxon>Eukaryota</taxon>
        <taxon>Fungi</taxon>
        <taxon>Fungi incertae sedis</taxon>
        <taxon>Mucoromycota</taxon>
        <taxon>Glomeromycotina</taxon>
        <taxon>Glomeromycetes</taxon>
        <taxon>Diversisporales</taxon>
        <taxon>Gigasporaceae</taxon>
        <taxon>Gigaspora</taxon>
    </lineage>
</organism>
<feature type="non-terminal residue" evidence="1">
    <location>
        <position position="1"/>
    </location>
</feature>
<evidence type="ECO:0000313" key="1">
    <source>
        <dbReference type="EMBL" id="CAG8783745.1"/>
    </source>
</evidence>
<dbReference type="EMBL" id="CAJVQB010017322">
    <property type="protein sequence ID" value="CAG8783745.1"/>
    <property type="molecule type" value="Genomic_DNA"/>
</dbReference>
<reference evidence="1 2" key="1">
    <citation type="submission" date="2021-06" db="EMBL/GenBank/DDBJ databases">
        <authorList>
            <person name="Kallberg Y."/>
            <person name="Tangrot J."/>
            <person name="Rosling A."/>
        </authorList>
    </citation>
    <scope>NUCLEOTIDE SEQUENCE [LARGE SCALE GENOMIC DNA]</scope>
    <source>
        <strain evidence="1 2">120-4 pot B 10/14</strain>
    </source>
</reference>
<sequence length="62" mass="7238">QDQTIPIMRLYLSKFVFAYGQLYVTLLEVQSKDKIKVLVVDGHIEGKEGIYTRNVVYKEIFV</sequence>
<proteinExistence type="predicted"/>
<evidence type="ECO:0000313" key="2">
    <source>
        <dbReference type="Proteomes" id="UP000789901"/>
    </source>
</evidence>
<comment type="caution">
    <text evidence="1">The sequence shown here is derived from an EMBL/GenBank/DDBJ whole genome shotgun (WGS) entry which is preliminary data.</text>
</comment>
<protein>
    <submittedName>
        <fullName evidence="1">25869_t:CDS:1</fullName>
    </submittedName>
</protein>
<name>A0ABN7VLM2_GIGMA</name>
<dbReference type="Proteomes" id="UP000789901">
    <property type="component" value="Unassembled WGS sequence"/>
</dbReference>
<accession>A0ABN7VLM2</accession>
<gene>
    <name evidence="1" type="ORF">GMARGA_LOCUS20101</name>
</gene>